<evidence type="ECO:0000259" key="2">
    <source>
        <dbReference type="Pfam" id="PF01965"/>
    </source>
</evidence>
<proteinExistence type="predicted"/>
<dbReference type="InterPro" id="IPR002818">
    <property type="entry name" value="DJ-1/PfpI"/>
</dbReference>
<comment type="caution">
    <text evidence="3">The sequence shown here is derived from an EMBL/GenBank/DDBJ whole genome shotgun (WGS) entry which is preliminary data.</text>
</comment>
<evidence type="ECO:0000256" key="1">
    <source>
        <dbReference type="SAM" id="SignalP"/>
    </source>
</evidence>
<evidence type="ECO:0000313" key="4">
    <source>
        <dbReference type="Proteomes" id="UP000283090"/>
    </source>
</evidence>
<accession>A0A436ZQT6</accession>
<evidence type="ECO:0000313" key="3">
    <source>
        <dbReference type="EMBL" id="RVD81264.1"/>
    </source>
</evidence>
<dbReference type="Pfam" id="PF01965">
    <property type="entry name" value="DJ-1_PfpI"/>
    <property type="match status" value="1"/>
</dbReference>
<name>A0A436ZQT6_ARTFL</name>
<dbReference type="RefSeq" id="XP_067486808.1">
    <property type="nucleotide sequence ID" value="XM_067638973.1"/>
</dbReference>
<keyword evidence="1" id="KW-0732">Signal</keyword>
<dbReference type="VEuPathDB" id="FungiDB:DFL_009134"/>
<reference evidence="3 4" key="1">
    <citation type="submission" date="2019-01" db="EMBL/GenBank/DDBJ databases">
        <title>Intercellular communication is required for trap formation in the nematode-trapping fungus Duddingtonia flagrans.</title>
        <authorList>
            <person name="Youssar L."/>
            <person name="Wernet V."/>
            <person name="Hensel N."/>
            <person name="Hildebrandt H.-G."/>
            <person name="Fischer R."/>
        </authorList>
    </citation>
    <scope>NUCLEOTIDE SEQUENCE [LARGE SCALE GENOMIC DNA]</scope>
    <source>
        <strain evidence="3 4">CBS H-5679</strain>
    </source>
</reference>
<feature type="chain" id="PRO_5019067339" description="DJ-1/PfpI domain-containing protein" evidence="1">
    <location>
        <begin position="25"/>
        <end position="318"/>
    </location>
</feature>
<dbReference type="GeneID" id="93591445"/>
<organism evidence="3 4">
    <name type="scientific">Arthrobotrys flagrans</name>
    <name type="common">Nematode-trapping fungus</name>
    <name type="synonym">Trichothecium flagrans</name>
    <dbReference type="NCBI Taxonomy" id="97331"/>
    <lineage>
        <taxon>Eukaryota</taxon>
        <taxon>Fungi</taxon>
        <taxon>Dikarya</taxon>
        <taxon>Ascomycota</taxon>
        <taxon>Pezizomycotina</taxon>
        <taxon>Orbiliomycetes</taxon>
        <taxon>Orbiliales</taxon>
        <taxon>Orbiliaceae</taxon>
        <taxon>Arthrobotrys</taxon>
    </lineage>
</organism>
<gene>
    <name evidence="3" type="ORF">DFL_009134</name>
</gene>
<protein>
    <recommendedName>
        <fullName evidence="2">DJ-1/PfpI domain-containing protein</fullName>
    </recommendedName>
</protein>
<dbReference type="EMBL" id="SAEB01000012">
    <property type="protein sequence ID" value="RVD81264.1"/>
    <property type="molecule type" value="Genomic_DNA"/>
</dbReference>
<dbReference type="Proteomes" id="UP000283090">
    <property type="component" value="Unassembled WGS sequence"/>
</dbReference>
<dbReference type="STRING" id="97331.A0A436ZQT6"/>
<dbReference type="PANTHER" id="PTHR43130:SF15">
    <property type="entry name" value="THIJ_PFPI FAMILY PROTEIN (AFU_ORTHOLOGUE AFUA_5G14240)"/>
    <property type="match status" value="1"/>
</dbReference>
<dbReference type="OrthoDB" id="543156at2759"/>
<dbReference type="AlphaFoldDB" id="A0A436ZQT6"/>
<dbReference type="CDD" id="cd03139">
    <property type="entry name" value="GATase1_PfpI_2"/>
    <property type="match status" value="1"/>
</dbReference>
<dbReference type="PANTHER" id="PTHR43130">
    <property type="entry name" value="ARAC-FAMILY TRANSCRIPTIONAL REGULATOR"/>
    <property type="match status" value="1"/>
</dbReference>
<dbReference type="InterPro" id="IPR029062">
    <property type="entry name" value="Class_I_gatase-like"/>
</dbReference>
<feature type="domain" description="DJ-1/PfpI" evidence="2">
    <location>
        <begin position="93"/>
        <end position="267"/>
    </location>
</feature>
<sequence>MTRRSRWQAFLLVGSSLMSNMVTAAPQMYPGRMDPGVSGPVHEVPQAPAYNQDNMAAQKPSQYNGDYMPAPELNSQAEPSALRTGKEPVSFGMVLFPGYEPLDVMGPLQILFRLSMSTPINLSLIAAQTGSVSAQPPAAELQGMALAAPQIIATHTFANAPKLDMLMVPGGWGMLLLADKNDTSIDQFVQARFPELQYLLSVCTGAISLAKAGVLKGKKATTNKSGWSIITKYGEGINWVPTARWTEDGKVWTSSGVAAGIDMTYAFFNKIYGPQIMKDVMNDMEYAPHTNPNYDPFSVVFNVPGAVASRTDECPQPL</sequence>
<keyword evidence="4" id="KW-1185">Reference proteome</keyword>
<dbReference type="Gene3D" id="3.40.50.880">
    <property type="match status" value="1"/>
</dbReference>
<dbReference type="InterPro" id="IPR052158">
    <property type="entry name" value="INH-QAR"/>
</dbReference>
<feature type="signal peptide" evidence="1">
    <location>
        <begin position="1"/>
        <end position="24"/>
    </location>
</feature>
<dbReference type="SUPFAM" id="SSF52317">
    <property type="entry name" value="Class I glutamine amidotransferase-like"/>
    <property type="match status" value="1"/>
</dbReference>